<protein>
    <submittedName>
        <fullName evidence="2">Uncharacterized protein</fullName>
    </submittedName>
</protein>
<dbReference type="HOGENOM" id="CLU_2722339_0_0_1"/>
<evidence type="ECO:0000256" key="1">
    <source>
        <dbReference type="SAM" id="MobiDB-lite"/>
    </source>
</evidence>
<gene>
    <name evidence="2" type="ORF">FOPG_19947</name>
</gene>
<dbReference type="AlphaFoldDB" id="X0GV53"/>
<reference evidence="2" key="1">
    <citation type="submission" date="2011-11" db="EMBL/GenBank/DDBJ databases">
        <title>The Genome Sequence of Fusarium oxysporum PHW808.</title>
        <authorList>
            <consortium name="The Broad Institute Genome Sequencing Platform"/>
            <person name="Ma L.-J."/>
            <person name="Gale L.R."/>
            <person name="Schwartz D.C."/>
            <person name="Zhou S."/>
            <person name="Corby-Kistler H."/>
            <person name="Young S.K."/>
            <person name="Zeng Q."/>
            <person name="Gargeya S."/>
            <person name="Fitzgerald M."/>
            <person name="Haas B."/>
            <person name="Abouelleil A."/>
            <person name="Alvarado L."/>
            <person name="Arachchi H.M."/>
            <person name="Berlin A."/>
            <person name="Brown A."/>
            <person name="Chapman S.B."/>
            <person name="Chen Z."/>
            <person name="Dunbar C."/>
            <person name="Freedman E."/>
            <person name="Gearin G."/>
            <person name="Goldberg J."/>
            <person name="Griggs A."/>
            <person name="Gujja S."/>
            <person name="Heiman D."/>
            <person name="Howarth C."/>
            <person name="Larson L."/>
            <person name="Lui A."/>
            <person name="MacDonald P.J.P."/>
            <person name="Montmayeur A."/>
            <person name="Murphy C."/>
            <person name="Neiman D."/>
            <person name="Pearson M."/>
            <person name="Priest M."/>
            <person name="Roberts A."/>
            <person name="Saif S."/>
            <person name="Shea T."/>
            <person name="Shenoy N."/>
            <person name="Sisk P."/>
            <person name="Stolte C."/>
            <person name="Sykes S."/>
            <person name="Wortman J."/>
            <person name="Nusbaum C."/>
            <person name="Birren B."/>
        </authorList>
    </citation>
    <scope>NUCLEOTIDE SEQUENCE [LARGE SCALE GENOMIC DNA]</scope>
    <source>
        <strain evidence="2">54008</strain>
    </source>
</reference>
<dbReference type="Proteomes" id="UP000030676">
    <property type="component" value="Unassembled WGS sequence"/>
</dbReference>
<sequence length="72" mass="8408">MTQRAQWMSAGLHCSSPKMRRQGSSSSLRHERNGFQETQEVRERATKNSYSLINKRKILSQSLFFQLHQSLP</sequence>
<feature type="region of interest" description="Disordered" evidence="1">
    <location>
        <begin position="1"/>
        <end position="44"/>
    </location>
</feature>
<feature type="compositionally biased region" description="Basic and acidic residues" evidence="1">
    <location>
        <begin position="28"/>
        <end position="44"/>
    </location>
</feature>
<dbReference type="EMBL" id="KK034743">
    <property type="protein sequence ID" value="EXL63780.1"/>
    <property type="molecule type" value="Genomic_DNA"/>
</dbReference>
<proteinExistence type="predicted"/>
<name>X0GV53_FUSOX</name>
<organism evidence="2">
    <name type="scientific">Fusarium oxysporum f. sp. conglutinans race 2 54008</name>
    <dbReference type="NCBI Taxonomy" id="1089457"/>
    <lineage>
        <taxon>Eukaryota</taxon>
        <taxon>Fungi</taxon>
        <taxon>Dikarya</taxon>
        <taxon>Ascomycota</taxon>
        <taxon>Pezizomycotina</taxon>
        <taxon>Sordariomycetes</taxon>
        <taxon>Hypocreomycetidae</taxon>
        <taxon>Hypocreales</taxon>
        <taxon>Nectriaceae</taxon>
        <taxon>Fusarium</taxon>
        <taxon>Fusarium oxysporum species complex</taxon>
    </lineage>
</organism>
<evidence type="ECO:0000313" key="2">
    <source>
        <dbReference type="EMBL" id="EXL63780.1"/>
    </source>
</evidence>
<reference evidence="2" key="2">
    <citation type="submission" date="2014-03" db="EMBL/GenBank/DDBJ databases">
        <title>The Genome Annotation of Fusarium oxysporum PHW808.</title>
        <authorList>
            <consortium name="The Broad Institute Genomics Platform"/>
            <person name="Ma L.-J."/>
            <person name="Corby-Kistler H."/>
            <person name="Broz K."/>
            <person name="Gale L.R."/>
            <person name="Jonkers W."/>
            <person name="O'Donnell K."/>
            <person name="Ploetz R."/>
            <person name="Steinberg C."/>
            <person name="Schwartz D.C."/>
            <person name="VanEtten H."/>
            <person name="Zhou S."/>
            <person name="Young S.K."/>
            <person name="Zeng Q."/>
            <person name="Gargeya S."/>
            <person name="Fitzgerald M."/>
            <person name="Abouelleil A."/>
            <person name="Alvarado L."/>
            <person name="Chapman S.B."/>
            <person name="Gainer-Dewar J."/>
            <person name="Goldberg J."/>
            <person name="Griggs A."/>
            <person name="Gujja S."/>
            <person name="Hansen M."/>
            <person name="Howarth C."/>
            <person name="Imamovic A."/>
            <person name="Ireland A."/>
            <person name="Larimer J."/>
            <person name="McCowan C."/>
            <person name="Murphy C."/>
            <person name="Pearson M."/>
            <person name="Poon T.W."/>
            <person name="Priest M."/>
            <person name="Roberts A."/>
            <person name="Saif S."/>
            <person name="Shea T."/>
            <person name="Sykes S."/>
            <person name="Wortman J."/>
            <person name="Nusbaum C."/>
            <person name="Birren B."/>
        </authorList>
    </citation>
    <scope>NUCLEOTIDE SEQUENCE</scope>
    <source>
        <strain evidence="2">54008</strain>
    </source>
</reference>
<accession>X0GV53</accession>